<accession>A0ABP8N618</accession>
<evidence type="ECO:0000313" key="2">
    <source>
        <dbReference type="Proteomes" id="UP001501175"/>
    </source>
</evidence>
<comment type="caution">
    <text evidence="1">The sequence shown here is derived from an EMBL/GenBank/DDBJ whole genome shotgun (WGS) entry which is preliminary data.</text>
</comment>
<protein>
    <submittedName>
        <fullName evidence="1">Uncharacterized protein</fullName>
    </submittedName>
</protein>
<organism evidence="1 2">
    <name type="scientific">Nibrella saemangeumensis</name>
    <dbReference type="NCBI Taxonomy" id="1084526"/>
    <lineage>
        <taxon>Bacteria</taxon>
        <taxon>Pseudomonadati</taxon>
        <taxon>Bacteroidota</taxon>
        <taxon>Cytophagia</taxon>
        <taxon>Cytophagales</taxon>
        <taxon>Spirosomataceae</taxon>
        <taxon>Nibrella</taxon>
    </lineage>
</organism>
<name>A0ABP8N618_9BACT</name>
<evidence type="ECO:0000313" key="1">
    <source>
        <dbReference type="EMBL" id="GAA4461950.1"/>
    </source>
</evidence>
<reference evidence="2" key="1">
    <citation type="journal article" date="2019" name="Int. J. Syst. Evol. Microbiol.">
        <title>The Global Catalogue of Microorganisms (GCM) 10K type strain sequencing project: providing services to taxonomists for standard genome sequencing and annotation.</title>
        <authorList>
            <consortium name="The Broad Institute Genomics Platform"/>
            <consortium name="The Broad Institute Genome Sequencing Center for Infectious Disease"/>
            <person name="Wu L."/>
            <person name="Ma J."/>
        </authorList>
    </citation>
    <scope>NUCLEOTIDE SEQUENCE [LARGE SCALE GENOMIC DNA]</scope>
    <source>
        <strain evidence="2">JCM 17927</strain>
    </source>
</reference>
<keyword evidence="2" id="KW-1185">Reference proteome</keyword>
<sequence length="72" mass="8010">MKIYSLYAEEETPAGTCHQLILELIRTFQILNAPQPVLATVAAFSDAMPDAEVLAMIRDWNDANELDARTDS</sequence>
<dbReference type="RefSeq" id="WP_345245943.1">
    <property type="nucleotide sequence ID" value="NZ_BAABHD010000066.1"/>
</dbReference>
<dbReference type="EMBL" id="BAABHD010000066">
    <property type="protein sequence ID" value="GAA4461950.1"/>
    <property type="molecule type" value="Genomic_DNA"/>
</dbReference>
<proteinExistence type="predicted"/>
<dbReference type="Proteomes" id="UP001501175">
    <property type="component" value="Unassembled WGS sequence"/>
</dbReference>
<gene>
    <name evidence="1" type="ORF">GCM10023189_38050</name>
</gene>